<sequence>MEATKLLLFLAFHVGAADSSGDEISNQETQLFFDRALKTAVVGHDLDPLEFPGFEYEVSVATAKVKLYNITVHGLGTVCSAGENFISADNNGTCLKIDVAVRNVTVSVRANVTVSLFLFTSTVMMETIVLVNFTEVTLDIQEKNVELKVEELEISGTDAVDIKTSEIGEGSFTFAAAKIAFEAYVKTFFSTGLKEKFRDAITAKLDWLYKFVMSD</sequence>
<dbReference type="AlphaFoldDB" id="A0A0K8R7U0"/>
<dbReference type="InterPro" id="IPR038602">
    <property type="entry name" value="Mite_allergen_7_sf"/>
</dbReference>
<dbReference type="EMBL" id="GADI01006603">
    <property type="protein sequence ID" value="JAA67205.1"/>
    <property type="molecule type" value="mRNA"/>
</dbReference>
<evidence type="ECO:0000313" key="2">
    <source>
        <dbReference type="EMBL" id="JAA67205.1"/>
    </source>
</evidence>
<dbReference type="InterPro" id="IPR020234">
    <property type="entry name" value="Mite_allergen_group-7"/>
</dbReference>
<name>A0A0K8R7U0_IXORI</name>
<reference evidence="2" key="1">
    <citation type="submission" date="2012-12" db="EMBL/GenBank/DDBJ databases">
        <title>Identification and characterization of a phenylalanine ammonia-lyase gene family in Isatis indigotica Fort.</title>
        <authorList>
            <person name="Liu Q."/>
            <person name="Chen J."/>
            <person name="Zhou X."/>
            <person name="Di P."/>
            <person name="Xiao Y."/>
            <person name="Xuan H."/>
            <person name="Zhang L."/>
            <person name="Chen W."/>
        </authorList>
    </citation>
    <scope>NUCLEOTIDE SEQUENCE</scope>
    <source>
        <tissue evidence="2">Salivary gland</tissue>
    </source>
</reference>
<keyword evidence="1" id="KW-0732">Signal</keyword>
<evidence type="ECO:0000256" key="1">
    <source>
        <dbReference type="SAM" id="SignalP"/>
    </source>
</evidence>
<feature type="signal peptide" evidence="1">
    <location>
        <begin position="1"/>
        <end position="21"/>
    </location>
</feature>
<feature type="chain" id="PRO_5005516658" evidence="1">
    <location>
        <begin position="22"/>
        <end position="215"/>
    </location>
</feature>
<dbReference type="Gene3D" id="3.15.10.50">
    <property type="match status" value="1"/>
</dbReference>
<accession>A0A0K8R7U0</accession>
<dbReference type="Pfam" id="PF16984">
    <property type="entry name" value="Grp7_allergen"/>
    <property type="match status" value="1"/>
</dbReference>
<organism evidence="2">
    <name type="scientific">Ixodes ricinus</name>
    <name type="common">Common tick</name>
    <name type="synonym">Acarus ricinus</name>
    <dbReference type="NCBI Taxonomy" id="34613"/>
    <lineage>
        <taxon>Eukaryota</taxon>
        <taxon>Metazoa</taxon>
        <taxon>Ecdysozoa</taxon>
        <taxon>Arthropoda</taxon>
        <taxon>Chelicerata</taxon>
        <taxon>Arachnida</taxon>
        <taxon>Acari</taxon>
        <taxon>Parasitiformes</taxon>
        <taxon>Ixodida</taxon>
        <taxon>Ixodoidea</taxon>
        <taxon>Ixodidae</taxon>
        <taxon>Ixodinae</taxon>
        <taxon>Ixodes</taxon>
    </lineage>
</organism>
<proteinExistence type="evidence at transcript level"/>
<protein>
    <submittedName>
        <fullName evidence="2">Putative secreted protein</fullName>
    </submittedName>
</protein>